<evidence type="ECO:0000313" key="4">
    <source>
        <dbReference type="Proteomes" id="UP000585050"/>
    </source>
</evidence>
<feature type="domain" description="Glycosyl hydrolase family 98 putative carbohydrate-binding module" evidence="2">
    <location>
        <begin position="39"/>
        <end position="178"/>
    </location>
</feature>
<dbReference type="Proteomes" id="UP000585050">
    <property type="component" value="Unassembled WGS sequence"/>
</dbReference>
<proteinExistence type="predicted"/>
<dbReference type="InterPro" id="IPR013222">
    <property type="entry name" value="Glyco_hyd_98_carb-bd"/>
</dbReference>
<gene>
    <name evidence="3" type="ORF">HGP29_19040</name>
</gene>
<dbReference type="AlphaFoldDB" id="A0A7X8SN73"/>
<dbReference type="SMART" id="SM00776">
    <property type="entry name" value="NPCBM"/>
    <property type="match status" value="2"/>
</dbReference>
<dbReference type="SUPFAM" id="SSF49785">
    <property type="entry name" value="Galactose-binding domain-like"/>
    <property type="match status" value="2"/>
</dbReference>
<sequence>MKIQKKLIVAASVFVATSLNVFAQEAATGETAAAVEVMKGKKVYLKSTATVGATSSYWKINQDKAVSNEKLTMKGVEYKKGLGVHAPSKLIYEVPPKAEFFYVVPGADDAHQGLLKMNILVDGKEVFTTGNIKSKSDKYMPKMVAIDVKGASSLELVVDQLEENGGDHADWAEAFFVEGKKENAPKDAKYAKAFKQSLEDDELPGAKVYLTKEKASLVDSFWKVMNDEGIEGGKISISGKKYNHGLGVHAPSKLVFPIESNYKTFAVIPGANDSNGGLIRMRILVDNKEVFNSGPIRSQKQKPELLQIDVQGKKEITLIVDEEDGDKGGDHASWAGAYFMIDGDTK</sequence>
<dbReference type="InterPro" id="IPR038637">
    <property type="entry name" value="NPCBM_sf"/>
</dbReference>
<protein>
    <recommendedName>
        <fullName evidence="2">Glycosyl hydrolase family 98 putative carbohydrate-binding module domain-containing protein</fullName>
    </recommendedName>
</protein>
<feature type="signal peptide" evidence="1">
    <location>
        <begin position="1"/>
        <end position="23"/>
    </location>
</feature>
<evidence type="ECO:0000256" key="1">
    <source>
        <dbReference type="SAM" id="SignalP"/>
    </source>
</evidence>
<accession>A0A7X8SN73</accession>
<keyword evidence="1" id="KW-0732">Signal</keyword>
<comment type="caution">
    <text evidence="3">The sequence shown here is derived from an EMBL/GenBank/DDBJ whole genome shotgun (WGS) entry which is preliminary data.</text>
</comment>
<name>A0A7X8SN73_9BACT</name>
<feature type="domain" description="Glycosyl hydrolase family 98 putative carbohydrate-binding module" evidence="2">
    <location>
        <begin position="204"/>
        <end position="341"/>
    </location>
</feature>
<evidence type="ECO:0000313" key="3">
    <source>
        <dbReference type="EMBL" id="NLR93300.1"/>
    </source>
</evidence>
<dbReference type="InterPro" id="IPR008979">
    <property type="entry name" value="Galactose-bd-like_sf"/>
</dbReference>
<dbReference type="EMBL" id="JABAIL010000006">
    <property type="protein sequence ID" value="NLR93300.1"/>
    <property type="molecule type" value="Genomic_DNA"/>
</dbReference>
<evidence type="ECO:0000259" key="2">
    <source>
        <dbReference type="SMART" id="SM00776"/>
    </source>
</evidence>
<organism evidence="3 4">
    <name type="scientific">Flammeovirga agarivorans</name>
    <dbReference type="NCBI Taxonomy" id="2726742"/>
    <lineage>
        <taxon>Bacteria</taxon>
        <taxon>Pseudomonadati</taxon>
        <taxon>Bacteroidota</taxon>
        <taxon>Cytophagia</taxon>
        <taxon>Cytophagales</taxon>
        <taxon>Flammeovirgaceae</taxon>
        <taxon>Flammeovirga</taxon>
    </lineage>
</organism>
<dbReference type="RefSeq" id="WP_168884014.1">
    <property type="nucleotide sequence ID" value="NZ_JABAIL010000006.1"/>
</dbReference>
<dbReference type="Pfam" id="PF08305">
    <property type="entry name" value="NPCBM"/>
    <property type="match status" value="2"/>
</dbReference>
<keyword evidence="4" id="KW-1185">Reference proteome</keyword>
<reference evidence="3 4" key="1">
    <citation type="submission" date="2020-04" db="EMBL/GenBank/DDBJ databases">
        <title>Flammeovirga sp. SR4, a novel species isolated from seawater.</title>
        <authorList>
            <person name="Wang X."/>
        </authorList>
    </citation>
    <scope>NUCLEOTIDE SEQUENCE [LARGE SCALE GENOMIC DNA]</scope>
    <source>
        <strain evidence="3 4">SR4</strain>
    </source>
</reference>
<feature type="chain" id="PRO_5030642715" description="Glycosyl hydrolase family 98 putative carbohydrate-binding module domain-containing protein" evidence="1">
    <location>
        <begin position="24"/>
        <end position="346"/>
    </location>
</feature>
<dbReference type="Gene3D" id="2.60.120.1060">
    <property type="entry name" value="NPCBM/NEW2 domain"/>
    <property type="match status" value="2"/>
</dbReference>